<keyword evidence="4" id="KW-0325">Glycoprotein</keyword>
<sequence length="469" mass="52157">MIGRRAMLGGGIASLGAAAVGRSRTGADGDAARWRTLGERVKAEMAWAWDAYRAHAWGKDEIRPVSGTVSSFPLKGHHLGLSLIEALDTLWVMGLDGRFADGVAWIKAELDFDVDGEVSVFETSIRLVGGLLSAHHACGDPVLLAKARDLADRLLPAFDTPTGFPYRFINLRTGVRRDPATNPAEIGSFLPEWGTLSRLTGDPRYRDVTRRAMVALFARRSRLDLLAVRIDALSGEWLDSRATVGSYADSYYEYLWDSWQLFGDAECRRMYEVCTAAILRHQQVWRNGRLWIADVDFRTGAVVSTEQDELASFYGGLLAQGGAAKEGAAVTETWAALQDRFGVLPEGYDYATGTPTAPGNALRPELVDAAFNLWLIDRSPRWREIAARHFAAMLRWNKARYGYTDLADVTATPKRQADHCPGYWWSEQMKYYYLIFSDTPRFDYAKNYLTTEGNVLLGFRQSAVTAPSA</sequence>
<dbReference type="RefSeq" id="WP_254287824.1">
    <property type="nucleotide sequence ID" value="NZ_JAMLDY010000003.1"/>
</dbReference>
<dbReference type="Gene3D" id="1.50.10.10">
    <property type="match status" value="1"/>
</dbReference>
<keyword evidence="3" id="KW-0256">Endoplasmic reticulum</keyword>
<dbReference type="PANTHER" id="PTHR45679:SF5">
    <property type="entry name" value="ER DEGRADATION-ENHANCING ALPHA-MANNOSIDASE-LIKE PROTEIN 1"/>
    <property type="match status" value="1"/>
</dbReference>
<evidence type="ECO:0000256" key="4">
    <source>
        <dbReference type="ARBA" id="ARBA00023180"/>
    </source>
</evidence>
<evidence type="ECO:0000256" key="2">
    <source>
        <dbReference type="ARBA" id="ARBA00007658"/>
    </source>
</evidence>
<keyword evidence="6" id="KW-1185">Reference proteome</keyword>
<comment type="similarity">
    <text evidence="2">Belongs to the glycosyl hydrolase 47 family.</text>
</comment>
<comment type="caution">
    <text evidence="5">The sequence shown here is derived from an EMBL/GenBank/DDBJ whole genome shotgun (WGS) entry which is preliminary data.</text>
</comment>
<evidence type="ECO:0000313" key="6">
    <source>
        <dbReference type="Proteomes" id="UP001139486"/>
    </source>
</evidence>
<keyword evidence="5" id="KW-0378">Hydrolase</keyword>
<dbReference type="GO" id="GO:0005975">
    <property type="term" value="P:carbohydrate metabolic process"/>
    <property type="evidence" value="ECO:0007669"/>
    <property type="project" value="InterPro"/>
</dbReference>
<evidence type="ECO:0000313" key="5">
    <source>
        <dbReference type="EMBL" id="MCP3733811.1"/>
    </source>
</evidence>
<dbReference type="EMBL" id="JAMLDY010000003">
    <property type="protein sequence ID" value="MCP3733811.1"/>
    <property type="molecule type" value="Genomic_DNA"/>
</dbReference>
<evidence type="ECO:0000256" key="1">
    <source>
        <dbReference type="ARBA" id="ARBA00004240"/>
    </source>
</evidence>
<protein>
    <submittedName>
        <fullName evidence="5">Glycoside hydrolase family 47 protein</fullName>
    </submittedName>
</protein>
<dbReference type="GO" id="GO:0016020">
    <property type="term" value="C:membrane"/>
    <property type="evidence" value="ECO:0007669"/>
    <property type="project" value="InterPro"/>
</dbReference>
<dbReference type="GO" id="GO:0005509">
    <property type="term" value="F:calcium ion binding"/>
    <property type="evidence" value="ECO:0007669"/>
    <property type="project" value="InterPro"/>
</dbReference>
<organism evidence="5 6">
    <name type="scientific">Sphingomonas liriopis</name>
    <dbReference type="NCBI Taxonomy" id="2949094"/>
    <lineage>
        <taxon>Bacteria</taxon>
        <taxon>Pseudomonadati</taxon>
        <taxon>Pseudomonadota</taxon>
        <taxon>Alphaproteobacteria</taxon>
        <taxon>Sphingomonadales</taxon>
        <taxon>Sphingomonadaceae</taxon>
        <taxon>Sphingomonas</taxon>
    </lineage>
</organism>
<dbReference type="InterPro" id="IPR044674">
    <property type="entry name" value="EDEM1/2/3"/>
</dbReference>
<evidence type="ECO:0000256" key="3">
    <source>
        <dbReference type="ARBA" id="ARBA00022824"/>
    </source>
</evidence>
<reference evidence="5" key="1">
    <citation type="submission" date="2022-05" db="EMBL/GenBank/DDBJ databases">
        <title>Sphingomonas sp. strain RP10 Genome sequencing and assembly.</title>
        <authorList>
            <person name="Kim I."/>
        </authorList>
    </citation>
    <scope>NUCLEOTIDE SEQUENCE</scope>
    <source>
        <strain evidence="5">RP10</strain>
    </source>
</reference>
<dbReference type="InterPro" id="IPR012341">
    <property type="entry name" value="6hp_glycosidase-like_sf"/>
</dbReference>
<dbReference type="InterPro" id="IPR036026">
    <property type="entry name" value="Seven-hairpin_glycosidases"/>
</dbReference>
<accession>A0A9X2KPR2</accession>
<dbReference type="PANTHER" id="PTHR45679">
    <property type="entry name" value="ER DEGRADATION-ENHANCING ALPHA-MANNOSIDASE-LIKE PROTEIN 2"/>
    <property type="match status" value="1"/>
</dbReference>
<dbReference type="PRINTS" id="PR00747">
    <property type="entry name" value="GLYHDRLASE47"/>
</dbReference>
<proteinExistence type="inferred from homology"/>
<dbReference type="SUPFAM" id="SSF48225">
    <property type="entry name" value="Seven-hairpin glycosidases"/>
    <property type="match status" value="1"/>
</dbReference>
<dbReference type="Pfam" id="PF01532">
    <property type="entry name" value="Glyco_hydro_47"/>
    <property type="match status" value="1"/>
</dbReference>
<dbReference type="GO" id="GO:1904380">
    <property type="term" value="P:endoplasmic reticulum mannose trimming"/>
    <property type="evidence" value="ECO:0007669"/>
    <property type="project" value="InterPro"/>
</dbReference>
<dbReference type="Proteomes" id="UP001139486">
    <property type="component" value="Unassembled WGS sequence"/>
</dbReference>
<name>A0A9X2KPR2_9SPHN</name>
<comment type="subcellular location">
    <subcellularLocation>
        <location evidence="1">Endoplasmic reticulum</location>
    </subcellularLocation>
</comment>
<dbReference type="GO" id="GO:0004571">
    <property type="term" value="F:mannosyl-oligosaccharide 1,2-alpha-mannosidase activity"/>
    <property type="evidence" value="ECO:0007669"/>
    <property type="project" value="InterPro"/>
</dbReference>
<dbReference type="InterPro" id="IPR001382">
    <property type="entry name" value="Glyco_hydro_47"/>
</dbReference>
<dbReference type="AlphaFoldDB" id="A0A9X2KPR2"/>
<gene>
    <name evidence="5" type="ORF">M9979_02810</name>
</gene>